<dbReference type="EMBL" id="LLXI01000892">
    <property type="protein sequence ID" value="PKY50577.1"/>
    <property type="molecule type" value="Genomic_DNA"/>
</dbReference>
<name>A0A2I1GVB5_9GLOM</name>
<accession>A0A2I1GVB5</accession>
<dbReference type="VEuPathDB" id="FungiDB:FUN_011675"/>
<evidence type="ECO:0000313" key="2">
    <source>
        <dbReference type="EMBL" id="PKY50577.1"/>
    </source>
</evidence>
<organism evidence="2 3">
    <name type="scientific">Rhizophagus irregularis</name>
    <dbReference type="NCBI Taxonomy" id="588596"/>
    <lineage>
        <taxon>Eukaryota</taxon>
        <taxon>Fungi</taxon>
        <taxon>Fungi incertae sedis</taxon>
        <taxon>Mucoromycota</taxon>
        <taxon>Glomeromycotina</taxon>
        <taxon>Glomeromycetes</taxon>
        <taxon>Glomerales</taxon>
        <taxon>Glomeraceae</taxon>
        <taxon>Rhizophagus</taxon>
    </lineage>
</organism>
<feature type="signal peptide" evidence="1">
    <location>
        <begin position="1"/>
        <end position="23"/>
    </location>
</feature>
<evidence type="ECO:0000256" key="1">
    <source>
        <dbReference type="SAM" id="SignalP"/>
    </source>
</evidence>
<dbReference type="VEuPathDB" id="FungiDB:RhiirFUN_009900"/>
<dbReference type="AlphaFoldDB" id="A0A2I1GVB5"/>
<dbReference type="VEuPathDB" id="FungiDB:RhiirA1_426969"/>
<feature type="chain" id="PRO_5014143233" evidence="1">
    <location>
        <begin position="24"/>
        <end position="181"/>
    </location>
</feature>
<gene>
    <name evidence="2" type="ORF">RhiirA4_423850</name>
</gene>
<dbReference type="Proteomes" id="UP000234323">
    <property type="component" value="Unassembled WGS sequence"/>
</dbReference>
<keyword evidence="1" id="KW-0732">Signal</keyword>
<sequence>MNKLLYLTFLAYIFLFTVTISSASPTLNKRWCECTTAFANFNSTHLSGPFRGTVTYFQHEDGKTTVFGAFSKGFRHGCHYNFTIVKNNKVIFDLTKGLNVQINKDGSTRPFNHTFSDLQLTCGSHPVLDPYTMVQGNGENGRLQDDYRTTLSDFCPMILIGLGLELRVGSVGLIHLSEYYF</sequence>
<keyword evidence="3" id="KW-1185">Reference proteome</keyword>
<comment type="caution">
    <text evidence="2">The sequence shown here is derived from an EMBL/GenBank/DDBJ whole genome shotgun (WGS) entry which is preliminary data.</text>
</comment>
<evidence type="ECO:0000313" key="3">
    <source>
        <dbReference type="Proteomes" id="UP000234323"/>
    </source>
</evidence>
<protein>
    <submittedName>
        <fullName evidence="2">Uncharacterized protein</fullName>
    </submittedName>
</protein>
<reference evidence="2 3" key="1">
    <citation type="submission" date="2015-10" db="EMBL/GenBank/DDBJ databases">
        <title>Genome analyses suggest a sexual origin of heterokaryosis in a supposedly ancient asexual fungus.</title>
        <authorList>
            <person name="Ropars J."/>
            <person name="Sedzielewska K."/>
            <person name="Noel J."/>
            <person name="Charron P."/>
            <person name="Farinelli L."/>
            <person name="Marton T."/>
            <person name="Kruger M."/>
            <person name="Pelin A."/>
            <person name="Brachmann A."/>
            <person name="Corradi N."/>
        </authorList>
    </citation>
    <scope>NUCLEOTIDE SEQUENCE [LARGE SCALE GENOMIC DNA]</scope>
    <source>
        <strain evidence="2 3">A4</strain>
    </source>
</reference>
<proteinExistence type="predicted"/>